<evidence type="ECO:0000313" key="4">
    <source>
        <dbReference type="EMBL" id="XCO76873.1"/>
    </source>
</evidence>
<evidence type="ECO:0000259" key="3">
    <source>
        <dbReference type="PROSITE" id="PS50883"/>
    </source>
</evidence>
<dbReference type="PANTHER" id="PTHR33121">
    <property type="entry name" value="CYCLIC DI-GMP PHOSPHODIESTERASE PDEF"/>
    <property type="match status" value="1"/>
</dbReference>
<dbReference type="InterPro" id="IPR001789">
    <property type="entry name" value="Sig_transdc_resp-reg_receiver"/>
</dbReference>
<feature type="domain" description="EAL" evidence="3">
    <location>
        <begin position="144"/>
        <end position="394"/>
    </location>
</feature>
<dbReference type="GO" id="GO:0071111">
    <property type="term" value="F:cyclic-guanylate-specific phosphodiesterase activity"/>
    <property type="evidence" value="ECO:0007669"/>
    <property type="project" value="UniProtKB-EC"/>
</dbReference>
<dbReference type="Pfam" id="PF00072">
    <property type="entry name" value="Response_reg"/>
    <property type="match status" value="1"/>
</dbReference>
<keyword evidence="1" id="KW-0597">Phosphoprotein</keyword>
<dbReference type="GO" id="GO:0000160">
    <property type="term" value="P:phosphorelay signal transduction system"/>
    <property type="evidence" value="ECO:0007669"/>
    <property type="project" value="InterPro"/>
</dbReference>
<dbReference type="Gene3D" id="3.40.50.2300">
    <property type="match status" value="1"/>
</dbReference>
<dbReference type="CDD" id="cd01948">
    <property type="entry name" value="EAL"/>
    <property type="match status" value="1"/>
</dbReference>
<keyword evidence="4" id="KW-0378">Hydrolase</keyword>
<accession>A0AAU8N071</accession>
<dbReference type="InterPro" id="IPR011006">
    <property type="entry name" value="CheY-like_superfamily"/>
</dbReference>
<dbReference type="Pfam" id="PF00563">
    <property type="entry name" value="EAL"/>
    <property type="match status" value="1"/>
</dbReference>
<evidence type="ECO:0000259" key="2">
    <source>
        <dbReference type="PROSITE" id="PS50110"/>
    </source>
</evidence>
<evidence type="ECO:0000256" key="1">
    <source>
        <dbReference type="PROSITE-ProRule" id="PRU00169"/>
    </source>
</evidence>
<feature type="modified residue" description="4-aspartylphosphate" evidence="1">
    <location>
        <position position="61"/>
    </location>
</feature>
<organism evidence="4">
    <name type="scientific">Lysobacter firmicutimachus</name>
    <dbReference type="NCBI Taxonomy" id="1792846"/>
    <lineage>
        <taxon>Bacteria</taxon>
        <taxon>Pseudomonadati</taxon>
        <taxon>Pseudomonadota</taxon>
        <taxon>Gammaproteobacteria</taxon>
        <taxon>Lysobacterales</taxon>
        <taxon>Lysobacteraceae</taxon>
        <taxon>Lysobacter</taxon>
    </lineage>
</organism>
<dbReference type="AlphaFoldDB" id="A0AAU8N071"/>
<dbReference type="InterPro" id="IPR001633">
    <property type="entry name" value="EAL_dom"/>
</dbReference>
<dbReference type="EC" id="3.1.4.52" evidence="4"/>
<dbReference type="RefSeq" id="WP_363800149.1">
    <property type="nucleotide sequence ID" value="NZ_CP159925.1"/>
</dbReference>
<sequence length="394" mass="42012">MVASYGSSGLEILIVDDDPITAEVVAAVLRAAGETGFAVAHSGAVALEMSAGRDIDVLICDLNMPGTDGVWLLGRVAEFAVRPSVILISGEDSRVIDSSRQFVEERGMTLLGALQKPIEADALLRALRRHTSGGGAARERPSRPPFDPGRIGQGLAGDALRLAFQPKVNLADKALAGVEALLRWSDPELGFIPACEIVDGAERIGLIDELTLAVLAKAAIGRGAMLARNLDVGISFNVSMKSLNNPAVVDRMVEVVAAAGDRFDRYTVEVTETHLMREPAKVLESLIRFRLRGFRIAIDDYGVGAAAMQFLMKLPSNELKIDRSFVAAAPGSAQAYELLKSAVELGLRLGQVVVAEGVETEVESTLVQSLGCQQGQGYLYGPPMSLDELIRRHG</sequence>
<dbReference type="PANTHER" id="PTHR33121:SF71">
    <property type="entry name" value="OXYGEN SENSOR PROTEIN DOSP"/>
    <property type="match status" value="1"/>
</dbReference>
<dbReference type="InterPro" id="IPR050706">
    <property type="entry name" value="Cyclic-di-GMP_PDE-like"/>
</dbReference>
<dbReference type="PROSITE" id="PS50883">
    <property type="entry name" value="EAL"/>
    <property type="match status" value="1"/>
</dbReference>
<dbReference type="SUPFAM" id="SSF141868">
    <property type="entry name" value="EAL domain-like"/>
    <property type="match status" value="1"/>
</dbReference>
<feature type="domain" description="Response regulatory" evidence="2">
    <location>
        <begin position="11"/>
        <end position="131"/>
    </location>
</feature>
<name>A0AAU8N071_9GAMM</name>
<proteinExistence type="predicted"/>
<dbReference type="EMBL" id="CP159925">
    <property type="protein sequence ID" value="XCO76873.1"/>
    <property type="molecule type" value="Genomic_DNA"/>
</dbReference>
<dbReference type="SMART" id="SM00052">
    <property type="entry name" value="EAL"/>
    <property type="match status" value="1"/>
</dbReference>
<reference evidence="4" key="1">
    <citation type="submission" date="2024-06" db="EMBL/GenBank/DDBJ databases">
        <authorList>
            <person name="Li S."/>
        </authorList>
    </citation>
    <scope>NUCLEOTIDE SEQUENCE</scope>
    <source>
        <strain evidence="4">SR10</strain>
    </source>
</reference>
<dbReference type="Gene3D" id="3.20.20.450">
    <property type="entry name" value="EAL domain"/>
    <property type="match status" value="1"/>
</dbReference>
<dbReference type="SMART" id="SM00448">
    <property type="entry name" value="REC"/>
    <property type="match status" value="1"/>
</dbReference>
<dbReference type="InterPro" id="IPR035919">
    <property type="entry name" value="EAL_sf"/>
</dbReference>
<dbReference type="PROSITE" id="PS50110">
    <property type="entry name" value="RESPONSE_REGULATORY"/>
    <property type="match status" value="1"/>
</dbReference>
<dbReference type="SUPFAM" id="SSF52172">
    <property type="entry name" value="CheY-like"/>
    <property type="match status" value="1"/>
</dbReference>
<protein>
    <submittedName>
        <fullName evidence="4">EAL domain-containing response regulator</fullName>
        <ecNumber evidence="4">3.1.4.52</ecNumber>
    </submittedName>
</protein>
<gene>
    <name evidence="4" type="ORF">ABU614_08845</name>
</gene>